<feature type="transmembrane region" description="Helical" evidence="1">
    <location>
        <begin position="149"/>
        <end position="169"/>
    </location>
</feature>
<evidence type="ECO:0000313" key="2">
    <source>
        <dbReference type="EMBL" id="EMJ5135859.1"/>
    </source>
</evidence>
<name>A0AAI9GJK9_PROST</name>
<dbReference type="Gene3D" id="3.30.70.1770">
    <property type="match status" value="1"/>
</dbReference>
<dbReference type="Gene3D" id="2.60.200.20">
    <property type="match status" value="1"/>
</dbReference>
<evidence type="ECO:0000256" key="1">
    <source>
        <dbReference type="SAM" id="Phobius"/>
    </source>
</evidence>
<gene>
    <name evidence="2" type="ORF">RG298_003631</name>
</gene>
<accession>A0AAI9GJK9</accession>
<organism evidence="2">
    <name type="scientific">Providencia stuartii</name>
    <dbReference type="NCBI Taxonomy" id="588"/>
    <lineage>
        <taxon>Bacteria</taxon>
        <taxon>Pseudomonadati</taxon>
        <taxon>Pseudomonadota</taxon>
        <taxon>Gammaproteobacteria</taxon>
        <taxon>Enterobacterales</taxon>
        <taxon>Morganellaceae</taxon>
        <taxon>Providencia</taxon>
    </lineage>
</organism>
<sequence length="398" mass="45598">MKSTTSRTCIMKIASGPMNGQELMLTANEHLIVIDPNVEYRTEVDKNGVTTYYIPSTSNHYEFAIKTNDDVKNNEEQQAVMSLYINDGVKSFNTPIIYQELMLTDTFPVAFKQLDVPWQLAIPEAEIPDIFVDEDRKNKLSQKKSRRNFIVLASFILLIFIIICAVKTFSTNQIEKRINTAENILQGSNYPIIVTLNNQGETLILVQTQREADWSIQRLHKEKYNEKYSIKRIDILEKEIESRISEYIPSILKIDLSNPCYPTVRKVKEQTLAKDEKIINEVMHEYLGCYKHSEIITIKLNELLSAAEIGLAESHVPWKKIDKDKTTLYLIQGSLNDKQTASVIQLANQFSNKWGDKHIQFSISLATNQLAGKSFISNNQGYIILGHNSWSFNPNIIN</sequence>
<protein>
    <recommendedName>
        <fullName evidence="3">Type III secretion system needle complex protein PrgH</fullName>
    </recommendedName>
</protein>
<dbReference type="Pfam" id="PF09480">
    <property type="entry name" value="PrgH"/>
    <property type="match status" value="1"/>
</dbReference>
<comment type="caution">
    <text evidence="2">The sequence shown here is derived from an EMBL/GenBank/DDBJ whole genome shotgun (WGS) entry which is preliminary data.</text>
</comment>
<keyword evidence="1" id="KW-0472">Membrane</keyword>
<dbReference type="AlphaFoldDB" id="A0AAI9GJK9"/>
<dbReference type="GO" id="GO:0016020">
    <property type="term" value="C:membrane"/>
    <property type="evidence" value="ECO:0007669"/>
    <property type="project" value="InterPro"/>
</dbReference>
<keyword evidence="1" id="KW-0812">Transmembrane</keyword>
<proteinExistence type="predicted"/>
<evidence type="ECO:0008006" key="3">
    <source>
        <dbReference type="Google" id="ProtNLM"/>
    </source>
</evidence>
<dbReference type="InterPro" id="IPR019029">
    <property type="entry name" value="T3SS_PrgH/EprH-like"/>
</dbReference>
<keyword evidence="1" id="KW-1133">Transmembrane helix</keyword>
<dbReference type="EMBL" id="ABMABF030000014">
    <property type="protein sequence ID" value="EMJ5135859.1"/>
    <property type="molecule type" value="Genomic_DNA"/>
</dbReference>
<reference evidence="2" key="1">
    <citation type="submission" date="2024-02" db="EMBL/GenBank/DDBJ databases">
        <authorList>
            <consortium name="Clinical and Environmental Microbiology Branch: Whole genome sequencing antimicrobial resistance pathogens in the healthcare setting"/>
        </authorList>
    </citation>
    <scope>NUCLEOTIDE SEQUENCE</scope>
    <source>
        <strain evidence="2">2021GO-0154</strain>
    </source>
</reference>